<evidence type="ECO:0000313" key="10">
    <source>
        <dbReference type="Proteomes" id="UP000323521"/>
    </source>
</evidence>
<feature type="transmembrane region" description="Helical" evidence="8">
    <location>
        <begin position="102"/>
        <end position="121"/>
    </location>
</feature>
<accession>A0A3G1L1L5</accession>
<feature type="transmembrane region" description="Helical" evidence="8">
    <location>
        <begin position="44"/>
        <end position="64"/>
    </location>
</feature>
<comment type="similarity">
    <text evidence="7">Belongs to the drug/metabolite transporter (DMT) superfamily. Small multidrug resistance (SMR) (TC 2.A.7.1) family.</text>
</comment>
<dbReference type="Proteomes" id="UP000323521">
    <property type="component" value="Chromosome"/>
</dbReference>
<organism evidence="9 10">
    <name type="scientific">Formimonas warabiya</name>
    <dbReference type="NCBI Taxonomy" id="1761012"/>
    <lineage>
        <taxon>Bacteria</taxon>
        <taxon>Bacillati</taxon>
        <taxon>Bacillota</taxon>
        <taxon>Clostridia</taxon>
        <taxon>Eubacteriales</taxon>
        <taxon>Peptococcaceae</taxon>
        <taxon>Candidatus Formimonas</taxon>
    </lineage>
</organism>
<dbReference type="Gene3D" id="1.10.3730.20">
    <property type="match status" value="1"/>
</dbReference>
<dbReference type="OrthoDB" id="21828at2"/>
<keyword evidence="4 7" id="KW-0812">Transmembrane</keyword>
<dbReference type="PANTHER" id="PTHR30561:SF0">
    <property type="entry name" value="GUANIDINIUM EXPORTER"/>
    <property type="match status" value="1"/>
</dbReference>
<evidence type="ECO:0000256" key="6">
    <source>
        <dbReference type="ARBA" id="ARBA00023136"/>
    </source>
</evidence>
<evidence type="ECO:0000256" key="3">
    <source>
        <dbReference type="ARBA" id="ARBA00022475"/>
    </source>
</evidence>
<keyword evidence="6 8" id="KW-0472">Membrane</keyword>
<dbReference type="Pfam" id="PF00893">
    <property type="entry name" value="Multi_Drug_Res"/>
    <property type="match status" value="1"/>
</dbReference>
<protein>
    <recommendedName>
        <fullName evidence="11">Multidrug efflux SMR transporter</fullName>
    </recommendedName>
</protein>
<keyword evidence="10" id="KW-1185">Reference proteome</keyword>
<name>A0A3G1L1L5_FORW1</name>
<dbReference type="InterPro" id="IPR045324">
    <property type="entry name" value="Small_multidrug_res"/>
</dbReference>
<dbReference type="InterPro" id="IPR000390">
    <property type="entry name" value="Small_drug/metabolite_transptr"/>
</dbReference>
<keyword evidence="2" id="KW-0813">Transport</keyword>
<dbReference type="AlphaFoldDB" id="A0A3G1L1L5"/>
<evidence type="ECO:0000256" key="7">
    <source>
        <dbReference type="RuleBase" id="RU003942"/>
    </source>
</evidence>
<reference evidence="9 10" key="1">
    <citation type="submission" date="2016-10" db="EMBL/GenBank/DDBJ databases">
        <title>Complete Genome Sequence of Peptococcaceae strain DCMF.</title>
        <authorList>
            <person name="Edwards R.J."/>
            <person name="Holland S.I."/>
            <person name="Deshpande N.P."/>
            <person name="Wong Y.K."/>
            <person name="Ertan H."/>
            <person name="Manefield M."/>
            <person name="Russell T.L."/>
            <person name="Lee M.J."/>
        </authorList>
    </citation>
    <scope>NUCLEOTIDE SEQUENCE [LARGE SCALE GENOMIC DNA]</scope>
    <source>
        <strain evidence="9 10">DCMF</strain>
    </source>
</reference>
<gene>
    <name evidence="9" type="ORF">DCMF_10050</name>
</gene>
<keyword evidence="3" id="KW-1003">Cell membrane</keyword>
<sequence>MRSPWGGKNHKRNEGVRILAWFYLIAGGICEVVFAFFADKADGYTKLVPTILTCLAAFISIWFISMAMKTLPTGTAYAVWTGLGAVGTAVLGMVFLGEPREFWRIFFLGVIIFGVIGLNLVSGN</sequence>
<dbReference type="GO" id="GO:0022857">
    <property type="term" value="F:transmembrane transporter activity"/>
    <property type="evidence" value="ECO:0007669"/>
    <property type="project" value="InterPro"/>
</dbReference>
<evidence type="ECO:0000256" key="1">
    <source>
        <dbReference type="ARBA" id="ARBA00004651"/>
    </source>
</evidence>
<evidence type="ECO:0008006" key="11">
    <source>
        <dbReference type="Google" id="ProtNLM"/>
    </source>
</evidence>
<evidence type="ECO:0000313" key="9">
    <source>
        <dbReference type="EMBL" id="ATW28509.1"/>
    </source>
</evidence>
<feature type="transmembrane region" description="Helical" evidence="8">
    <location>
        <begin position="20"/>
        <end position="38"/>
    </location>
</feature>
<proteinExistence type="inferred from homology"/>
<dbReference type="EMBL" id="CP017634">
    <property type="protein sequence ID" value="ATW28509.1"/>
    <property type="molecule type" value="Genomic_DNA"/>
</dbReference>
<feature type="transmembrane region" description="Helical" evidence="8">
    <location>
        <begin position="76"/>
        <end position="96"/>
    </location>
</feature>
<evidence type="ECO:0000256" key="5">
    <source>
        <dbReference type="ARBA" id="ARBA00022989"/>
    </source>
</evidence>
<dbReference type="KEGG" id="fwa:DCMF_10050"/>
<comment type="subcellular location">
    <subcellularLocation>
        <location evidence="1 7">Cell membrane</location>
        <topology evidence="1 7">Multi-pass membrane protein</topology>
    </subcellularLocation>
</comment>
<dbReference type="SUPFAM" id="SSF103481">
    <property type="entry name" value="Multidrug resistance efflux transporter EmrE"/>
    <property type="match status" value="1"/>
</dbReference>
<keyword evidence="5 8" id="KW-1133">Transmembrane helix</keyword>
<dbReference type="GO" id="GO:0005886">
    <property type="term" value="C:plasma membrane"/>
    <property type="evidence" value="ECO:0007669"/>
    <property type="project" value="UniProtKB-SubCell"/>
</dbReference>
<dbReference type="PANTHER" id="PTHR30561">
    <property type="entry name" value="SMR FAMILY PROTON-DEPENDENT DRUG EFFLUX TRANSPORTER SUGE"/>
    <property type="match status" value="1"/>
</dbReference>
<evidence type="ECO:0000256" key="2">
    <source>
        <dbReference type="ARBA" id="ARBA00022448"/>
    </source>
</evidence>
<dbReference type="FunFam" id="1.10.3730.20:FF:000001">
    <property type="entry name" value="Quaternary ammonium compound resistance transporter SugE"/>
    <property type="match status" value="1"/>
</dbReference>
<evidence type="ECO:0000256" key="8">
    <source>
        <dbReference type="SAM" id="Phobius"/>
    </source>
</evidence>
<evidence type="ECO:0000256" key="4">
    <source>
        <dbReference type="ARBA" id="ARBA00022692"/>
    </source>
</evidence>
<dbReference type="InterPro" id="IPR037185">
    <property type="entry name" value="EmrE-like"/>
</dbReference>